<evidence type="ECO:0000256" key="1">
    <source>
        <dbReference type="SAM" id="MobiDB-lite"/>
    </source>
</evidence>
<protein>
    <submittedName>
        <fullName evidence="2">Uncharacterized protein</fullName>
    </submittedName>
</protein>
<organism evidence="2 3">
    <name type="scientific">Prunus yedoensis var. nudiflora</name>
    <dbReference type="NCBI Taxonomy" id="2094558"/>
    <lineage>
        <taxon>Eukaryota</taxon>
        <taxon>Viridiplantae</taxon>
        <taxon>Streptophyta</taxon>
        <taxon>Embryophyta</taxon>
        <taxon>Tracheophyta</taxon>
        <taxon>Spermatophyta</taxon>
        <taxon>Magnoliopsida</taxon>
        <taxon>eudicotyledons</taxon>
        <taxon>Gunneridae</taxon>
        <taxon>Pentapetalae</taxon>
        <taxon>rosids</taxon>
        <taxon>fabids</taxon>
        <taxon>Rosales</taxon>
        <taxon>Rosaceae</taxon>
        <taxon>Amygdaloideae</taxon>
        <taxon>Amygdaleae</taxon>
        <taxon>Prunus</taxon>
    </lineage>
</organism>
<feature type="region of interest" description="Disordered" evidence="1">
    <location>
        <begin position="16"/>
        <end position="43"/>
    </location>
</feature>
<sequence>MSHRVKRAFGRKRCGSLRKTKTVHQKDKKAVEGRDEGIRTKSKSHFMKLRSGRRYANAADFEEEDDDSAESEDSDYMISKNFSEDEDDVFFNNRWMTKLNGQGF</sequence>
<dbReference type="EMBL" id="PJQY01003360">
    <property type="protein sequence ID" value="PQM38091.1"/>
    <property type="molecule type" value="Genomic_DNA"/>
</dbReference>
<gene>
    <name evidence="2" type="ORF">Pyn_23987</name>
</gene>
<feature type="compositionally biased region" description="Basic and acidic residues" evidence="1">
    <location>
        <begin position="24"/>
        <end position="39"/>
    </location>
</feature>
<dbReference type="AlphaFoldDB" id="A0A314UL69"/>
<accession>A0A314UL69</accession>
<evidence type="ECO:0000313" key="3">
    <source>
        <dbReference type="Proteomes" id="UP000250321"/>
    </source>
</evidence>
<comment type="caution">
    <text evidence="2">The sequence shown here is derived from an EMBL/GenBank/DDBJ whole genome shotgun (WGS) entry which is preliminary data.</text>
</comment>
<dbReference type="Proteomes" id="UP000250321">
    <property type="component" value="Unassembled WGS sequence"/>
</dbReference>
<reference evidence="2 3" key="1">
    <citation type="submission" date="2018-02" db="EMBL/GenBank/DDBJ databases">
        <title>Draft genome of wild Prunus yedoensis var. nudiflora.</title>
        <authorList>
            <person name="Baek S."/>
            <person name="Kim J.-H."/>
            <person name="Choi K."/>
            <person name="Kim G.-B."/>
            <person name="Cho A."/>
            <person name="Jang H."/>
            <person name="Shin C.-H."/>
            <person name="Yu H.-J."/>
            <person name="Mun J.-H."/>
        </authorList>
    </citation>
    <scope>NUCLEOTIDE SEQUENCE [LARGE SCALE GENOMIC DNA]</scope>
    <source>
        <strain evidence="3">cv. Jeju island</strain>
        <tissue evidence="2">Leaf</tissue>
    </source>
</reference>
<evidence type="ECO:0000313" key="2">
    <source>
        <dbReference type="EMBL" id="PQM38091.1"/>
    </source>
</evidence>
<keyword evidence="3" id="KW-1185">Reference proteome</keyword>
<name>A0A314UL69_PRUYE</name>
<proteinExistence type="predicted"/>